<dbReference type="SUPFAM" id="SSF52151">
    <property type="entry name" value="FabD/lysophospholipase-like"/>
    <property type="match status" value="1"/>
</dbReference>
<dbReference type="InterPro" id="IPR016035">
    <property type="entry name" value="Acyl_Trfase/lysoPLipase"/>
</dbReference>
<sequence>MIERRNMMESLWIFPGQGGQHEGMLNRIDSDLKNHVEELLNLKLKDSAQAYQDSVQLQVGIALLQVDQVRKLAKYNLKPNLVAGHSLGVFAAAYAAGVIKLDDLFRLVKYRATLMQNSYPHGYGMGVIVGLERKYIESLVAKVSSTDMPVYVSNQNATLQTAISGNLSAIREVLSLAKNKGASKAIILKVPVPSHSPLMKNVSQKLQEMLETIELNRPQRVIYLANTTGKPLRQIIRIKQDLSDNVSNPVYFDTMMSVATNYQPQVILNFSPGKPFKKVIGEKFDQISQIYLDQMSIEDAAYLLGKWERKSN</sequence>
<feature type="domain" description="Malonyl-CoA:ACP transacylase (MAT)" evidence="5">
    <location>
        <begin position="13"/>
        <end position="274"/>
    </location>
</feature>
<evidence type="ECO:0000313" key="7">
    <source>
        <dbReference type="Proteomes" id="UP001519292"/>
    </source>
</evidence>
<dbReference type="Proteomes" id="UP001519292">
    <property type="component" value="Unassembled WGS sequence"/>
</dbReference>
<evidence type="ECO:0000259" key="5">
    <source>
        <dbReference type="SMART" id="SM00827"/>
    </source>
</evidence>
<dbReference type="RefSeq" id="WP_342590242.1">
    <property type="nucleotide sequence ID" value="NZ_JAGGLU010000004.1"/>
</dbReference>
<dbReference type="PANTHER" id="PTHR42681:SF1">
    <property type="entry name" value="MALONYL-COA-ACYL CARRIER PROTEIN TRANSACYLASE, MITOCHONDRIAL"/>
    <property type="match status" value="1"/>
</dbReference>
<dbReference type="SUPFAM" id="SSF55048">
    <property type="entry name" value="Probable ACP-binding domain of malonyl-CoA ACP transacylase"/>
    <property type="match status" value="1"/>
</dbReference>
<reference evidence="6 7" key="1">
    <citation type="submission" date="2021-03" db="EMBL/GenBank/DDBJ databases">
        <title>Genomic Encyclopedia of Type Strains, Phase IV (KMG-IV): sequencing the most valuable type-strain genomes for metagenomic binning, comparative biology and taxonomic classification.</title>
        <authorList>
            <person name="Goeker M."/>
        </authorList>
    </citation>
    <scope>NUCLEOTIDE SEQUENCE [LARGE SCALE GENOMIC DNA]</scope>
    <source>
        <strain evidence="6 7">DSM 101872</strain>
    </source>
</reference>
<comment type="caution">
    <text evidence="6">The sequence shown here is derived from an EMBL/GenBank/DDBJ whole genome shotgun (WGS) entry which is preliminary data.</text>
</comment>
<dbReference type="GO" id="GO:0004314">
    <property type="term" value="F:[acyl-carrier-protein] S-malonyltransferase activity"/>
    <property type="evidence" value="ECO:0007669"/>
    <property type="project" value="UniProtKB-EC"/>
</dbReference>
<proteinExistence type="predicted"/>
<evidence type="ECO:0000313" key="6">
    <source>
        <dbReference type="EMBL" id="MBP2057759.1"/>
    </source>
</evidence>
<keyword evidence="2 6" id="KW-0808">Transferase</keyword>
<evidence type="ECO:0000256" key="3">
    <source>
        <dbReference type="ARBA" id="ARBA00023315"/>
    </source>
</evidence>
<evidence type="ECO:0000256" key="4">
    <source>
        <dbReference type="ARBA" id="ARBA00048462"/>
    </source>
</evidence>
<name>A0ABS4MDJ4_9LACO</name>
<dbReference type="EMBL" id="JAGGLU010000004">
    <property type="protein sequence ID" value="MBP2057759.1"/>
    <property type="molecule type" value="Genomic_DNA"/>
</dbReference>
<keyword evidence="3 6" id="KW-0012">Acyltransferase</keyword>
<evidence type="ECO:0000256" key="2">
    <source>
        <dbReference type="ARBA" id="ARBA00022679"/>
    </source>
</evidence>
<dbReference type="InterPro" id="IPR016036">
    <property type="entry name" value="Malonyl_transacylase_ACP-bd"/>
</dbReference>
<protein>
    <recommendedName>
        <fullName evidence="1">[acyl-carrier-protein] S-malonyltransferase</fullName>
        <ecNumber evidence="1">2.3.1.39</ecNumber>
    </recommendedName>
</protein>
<dbReference type="Gene3D" id="3.40.366.10">
    <property type="entry name" value="Malonyl-Coenzyme A Acyl Carrier Protein, domain 2"/>
    <property type="match status" value="1"/>
</dbReference>
<accession>A0ABS4MDJ4</accession>
<dbReference type="InterPro" id="IPR050858">
    <property type="entry name" value="Mal-CoA-ACP_Trans/PKS_FabD"/>
</dbReference>
<gene>
    <name evidence="6" type="ORF">J2Z60_000931</name>
</gene>
<dbReference type="Pfam" id="PF00698">
    <property type="entry name" value="Acyl_transf_1"/>
    <property type="match status" value="1"/>
</dbReference>
<dbReference type="EC" id="2.3.1.39" evidence="1"/>
<evidence type="ECO:0000256" key="1">
    <source>
        <dbReference type="ARBA" id="ARBA00013258"/>
    </source>
</evidence>
<dbReference type="PANTHER" id="PTHR42681">
    <property type="entry name" value="MALONYL-COA-ACYL CARRIER PROTEIN TRANSACYLASE, MITOCHONDRIAL"/>
    <property type="match status" value="1"/>
</dbReference>
<dbReference type="SMART" id="SM00827">
    <property type="entry name" value="PKS_AT"/>
    <property type="match status" value="1"/>
</dbReference>
<dbReference type="Gene3D" id="3.30.70.250">
    <property type="entry name" value="Malonyl-CoA ACP transacylase, ACP-binding"/>
    <property type="match status" value="1"/>
</dbReference>
<dbReference type="InterPro" id="IPR014043">
    <property type="entry name" value="Acyl_transferase_dom"/>
</dbReference>
<comment type="catalytic activity">
    <reaction evidence="4">
        <text>holo-[ACP] + malonyl-CoA = malonyl-[ACP] + CoA</text>
        <dbReference type="Rhea" id="RHEA:41792"/>
        <dbReference type="Rhea" id="RHEA-COMP:9623"/>
        <dbReference type="Rhea" id="RHEA-COMP:9685"/>
        <dbReference type="ChEBI" id="CHEBI:57287"/>
        <dbReference type="ChEBI" id="CHEBI:57384"/>
        <dbReference type="ChEBI" id="CHEBI:64479"/>
        <dbReference type="ChEBI" id="CHEBI:78449"/>
        <dbReference type="EC" id="2.3.1.39"/>
    </reaction>
</comment>
<organism evidence="6 7">
    <name type="scientific">Lactobacillus colini</name>
    <dbReference type="NCBI Taxonomy" id="1819254"/>
    <lineage>
        <taxon>Bacteria</taxon>
        <taxon>Bacillati</taxon>
        <taxon>Bacillota</taxon>
        <taxon>Bacilli</taxon>
        <taxon>Lactobacillales</taxon>
        <taxon>Lactobacillaceae</taxon>
        <taxon>Lactobacillus</taxon>
    </lineage>
</organism>
<keyword evidence="7" id="KW-1185">Reference proteome</keyword>
<dbReference type="InterPro" id="IPR001227">
    <property type="entry name" value="Ac_transferase_dom_sf"/>
</dbReference>